<protein>
    <submittedName>
        <fullName evidence="1">Uncharacterized protein</fullName>
    </submittedName>
</protein>
<keyword evidence="2" id="KW-1185">Reference proteome</keyword>
<reference evidence="1 2" key="1">
    <citation type="submission" date="2016-10" db="EMBL/GenBank/DDBJ databases">
        <authorList>
            <person name="de Groot N.N."/>
        </authorList>
    </citation>
    <scope>NUCLEOTIDE SEQUENCE [LARGE SCALE GENOMIC DNA]</scope>
    <source>
        <strain evidence="1 2">CGMCC 1.12333</strain>
    </source>
</reference>
<accession>A0A1I7G0V2</accession>
<dbReference type="OrthoDB" id="9997124at2"/>
<evidence type="ECO:0000313" key="2">
    <source>
        <dbReference type="Proteomes" id="UP000199138"/>
    </source>
</evidence>
<organism evidence="1 2">
    <name type="scientific">Pustulibacterium marinum</name>
    <dbReference type="NCBI Taxonomy" id="1224947"/>
    <lineage>
        <taxon>Bacteria</taxon>
        <taxon>Pseudomonadati</taxon>
        <taxon>Bacteroidota</taxon>
        <taxon>Flavobacteriia</taxon>
        <taxon>Flavobacteriales</taxon>
        <taxon>Flavobacteriaceae</taxon>
        <taxon>Pustulibacterium</taxon>
    </lineage>
</organism>
<dbReference type="EMBL" id="FPBK01000003">
    <property type="protein sequence ID" value="SFU42063.1"/>
    <property type="molecule type" value="Genomic_DNA"/>
</dbReference>
<dbReference type="Proteomes" id="UP000199138">
    <property type="component" value="Unassembled WGS sequence"/>
</dbReference>
<proteinExistence type="predicted"/>
<dbReference type="STRING" id="1224947.SAMN05216480_10339"/>
<dbReference type="RefSeq" id="WP_093024147.1">
    <property type="nucleotide sequence ID" value="NZ_FPBK01000003.1"/>
</dbReference>
<evidence type="ECO:0000313" key="1">
    <source>
        <dbReference type="EMBL" id="SFU42063.1"/>
    </source>
</evidence>
<sequence>METYENQRQLLKSIQSYIELGKTSNLEVLTSKIFDLNLAYYVKYQIEQLNFGLVTRKIDDYLFKSSMDIFLYQRDDIKKFDFDSIENKNLNFIKTQIGINQLFFYKTSFGTKENLRHWDNINRFEVLCNKELVTRIKEYPKLNLCVFKSNEIGEQGNYTRFEILTPRDYIRKTTHYKTEGSREDYHDWYMDAYENDESNFWNND</sequence>
<gene>
    <name evidence="1" type="ORF">SAMN05216480_10339</name>
</gene>
<dbReference type="AlphaFoldDB" id="A0A1I7G0V2"/>
<name>A0A1I7G0V2_9FLAO</name>